<protein>
    <recommendedName>
        <fullName evidence="3">Nuclease SbcCD subunit C</fullName>
    </recommendedName>
</protein>
<feature type="coiled-coil region" evidence="4">
    <location>
        <begin position="427"/>
        <end position="464"/>
    </location>
</feature>
<sequence>MHIQKLALRNIGAYHGGLNKFDFRTTANRNVILLGGKNGAGKTTILESLRIVLFGSMAYGFVTENEPYYRKIRTLLNRKAINENVTDEFQITLDYSSTEDFELHEYSLVRSWRIKNDRIRESFAVKRDNQFLSAQQTSDFQSRLREEMPPKLFELCLFDGEDISRIVSEEKIPEYLKESGKILFNLDLFVNLEKDLNTYRIQYAQQNASAAEEVAQYEKLEIEIDQLKATIDEKQQLTVLHEEEINNLNDTIKQDKKDFEIHGGLLQEKRQEIVSRINVIENHRKTNSEYVRHFVSSLLPFFIARKQLKQVYHQLNGEKQYESYDYVANSLVEEKLASLLNNVLGPSKEVDEREVTSVFEGLLNLIKPDQTKLIHRASFEQRSEIHNLNKQIQALNVTEYVSRFDENAILLKESQELRTQLETNDQASEFKELLERIEQKTKQAEQHNMMMEQIELEIQALSESLHAKILQKEKVEDKIREYHKSEKSYEMTEKLLKVSQRFRERQWRKKLDDVANETVRMIDVLFRKKDFIKRIHIDHTTFELRLYNLMNQEISKERLSAGEKEMLMLTVILAMFRVSGWKLPFVFDTLMGRLDQDHKKSLIQHFIPRCGEQVLMFTTDSEITSEQFHVIEEITARCYTLEYDASQESAIIVKDRYFDIIREAGQNS</sequence>
<dbReference type="SUPFAM" id="SSF52540">
    <property type="entry name" value="P-loop containing nucleoside triphosphate hydrolases"/>
    <property type="match status" value="2"/>
</dbReference>
<dbReference type="OrthoDB" id="9795626at2"/>
<comment type="similarity">
    <text evidence="1">Belongs to the SMC family. SbcC subfamily.</text>
</comment>
<reference evidence="5 6" key="1">
    <citation type="submission" date="2016-11" db="EMBL/GenBank/DDBJ databases">
        <title>Paenibacillus species isolates.</title>
        <authorList>
            <person name="Beno S.M."/>
        </authorList>
    </citation>
    <scope>NUCLEOTIDE SEQUENCE [LARGE SCALE GENOMIC DNA]</scope>
    <source>
        <strain evidence="5 6">FSL H8-0246</strain>
    </source>
</reference>
<evidence type="ECO:0000256" key="2">
    <source>
        <dbReference type="ARBA" id="ARBA00011322"/>
    </source>
</evidence>
<accession>A0A1R1BPN5</accession>
<dbReference type="NCBIfam" id="TIGR03185">
    <property type="entry name" value="DNA_S_dndD"/>
    <property type="match status" value="1"/>
</dbReference>
<dbReference type="EMBL" id="MRTJ01000009">
    <property type="protein sequence ID" value="OMF11778.1"/>
    <property type="molecule type" value="Genomic_DNA"/>
</dbReference>
<dbReference type="PANTHER" id="PTHR32114:SF2">
    <property type="entry name" value="ABC TRANSPORTER ABCH.3"/>
    <property type="match status" value="1"/>
</dbReference>
<dbReference type="InterPro" id="IPR017599">
    <property type="entry name" value="DNA_S_DndD"/>
</dbReference>
<evidence type="ECO:0000313" key="5">
    <source>
        <dbReference type="EMBL" id="OMF11778.1"/>
    </source>
</evidence>
<dbReference type="AlphaFoldDB" id="A0A1R1BPN5"/>
<evidence type="ECO:0000313" key="6">
    <source>
        <dbReference type="Proteomes" id="UP000187134"/>
    </source>
</evidence>
<evidence type="ECO:0000256" key="3">
    <source>
        <dbReference type="ARBA" id="ARBA00013368"/>
    </source>
</evidence>
<dbReference type="PANTHER" id="PTHR32114">
    <property type="entry name" value="ABC TRANSPORTER ABCH.3"/>
    <property type="match status" value="1"/>
</dbReference>
<name>A0A1R1BPN5_PAEAM</name>
<evidence type="ECO:0000256" key="4">
    <source>
        <dbReference type="SAM" id="Coils"/>
    </source>
</evidence>
<proteinExistence type="inferred from homology"/>
<dbReference type="InterPro" id="IPR027417">
    <property type="entry name" value="P-loop_NTPase"/>
</dbReference>
<dbReference type="Gene3D" id="3.40.50.300">
    <property type="entry name" value="P-loop containing nucleotide triphosphate hydrolases"/>
    <property type="match status" value="2"/>
</dbReference>
<comment type="subunit">
    <text evidence="2">Heterodimer of SbcC and SbcD.</text>
</comment>
<keyword evidence="4" id="KW-0175">Coiled coil</keyword>
<comment type="caution">
    <text evidence="5">The sequence shown here is derived from an EMBL/GenBank/DDBJ whole genome shotgun (WGS) entry which is preliminary data.</text>
</comment>
<dbReference type="RefSeq" id="WP_076332996.1">
    <property type="nucleotide sequence ID" value="NZ_MRTJ01000009.1"/>
</dbReference>
<gene>
    <name evidence="5" type="ORF">BK131_20095</name>
</gene>
<dbReference type="Proteomes" id="UP000187134">
    <property type="component" value="Unassembled WGS sequence"/>
</dbReference>
<feature type="coiled-coil region" evidence="4">
    <location>
        <begin position="203"/>
        <end position="251"/>
    </location>
</feature>
<evidence type="ECO:0000256" key="1">
    <source>
        <dbReference type="ARBA" id="ARBA00006930"/>
    </source>
</evidence>
<organism evidence="5 6">
    <name type="scientific">Paenibacillus amylolyticus</name>
    <dbReference type="NCBI Taxonomy" id="1451"/>
    <lineage>
        <taxon>Bacteria</taxon>
        <taxon>Bacillati</taxon>
        <taxon>Bacillota</taxon>
        <taxon>Bacilli</taxon>
        <taxon>Bacillales</taxon>
        <taxon>Paenibacillaceae</taxon>
        <taxon>Paenibacillus</taxon>
    </lineage>
</organism>